<keyword evidence="2" id="KW-1185">Reference proteome</keyword>
<comment type="caution">
    <text evidence="1">The sequence shown here is derived from an EMBL/GenBank/DDBJ whole genome shotgun (WGS) entry which is preliminary data.</text>
</comment>
<accession>A0ABS7Q5A2</accession>
<protein>
    <submittedName>
        <fullName evidence="1">AAA family ATPase</fullName>
    </submittedName>
</protein>
<dbReference type="Pfam" id="PF13671">
    <property type="entry name" value="AAA_33"/>
    <property type="match status" value="1"/>
</dbReference>
<evidence type="ECO:0000313" key="2">
    <source>
        <dbReference type="Proteomes" id="UP000778578"/>
    </source>
</evidence>
<dbReference type="SUPFAM" id="SSF52540">
    <property type="entry name" value="P-loop containing nucleoside triphosphate hydrolases"/>
    <property type="match status" value="1"/>
</dbReference>
<name>A0ABS7Q5A2_9ACTN</name>
<reference evidence="1 2" key="1">
    <citation type="submission" date="2021-08" db="EMBL/GenBank/DDBJ databases">
        <title>WGS of actinomycetes from Thailand.</title>
        <authorList>
            <person name="Thawai C."/>
        </authorList>
    </citation>
    <scope>NUCLEOTIDE SEQUENCE [LARGE SCALE GENOMIC DNA]</scope>
    <source>
        <strain evidence="1 2">PLK6-54</strain>
    </source>
</reference>
<dbReference type="EMBL" id="JAINZZ010000008">
    <property type="protein sequence ID" value="MBY8877894.1"/>
    <property type="molecule type" value="Genomic_DNA"/>
</dbReference>
<dbReference type="InterPro" id="IPR027417">
    <property type="entry name" value="P-loop_NTPase"/>
</dbReference>
<gene>
    <name evidence="1" type="ORF">K7862_09675</name>
</gene>
<dbReference type="Proteomes" id="UP000778578">
    <property type="component" value="Unassembled WGS sequence"/>
</dbReference>
<organism evidence="1 2">
    <name type="scientific">Actinacidiphila acidipaludis</name>
    <dbReference type="NCBI Taxonomy" id="2873382"/>
    <lineage>
        <taxon>Bacteria</taxon>
        <taxon>Bacillati</taxon>
        <taxon>Actinomycetota</taxon>
        <taxon>Actinomycetes</taxon>
        <taxon>Kitasatosporales</taxon>
        <taxon>Streptomycetaceae</taxon>
        <taxon>Actinacidiphila</taxon>
    </lineage>
</organism>
<proteinExistence type="predicted"/>
<sequence>MIVWLNGTFGGGKTTTSRHLVTLLPGARIFDSENVGYMLRPVLSDVTARDFQDHPPWRALVVATAAQILDYVGGTLVVPQTVLVRPYWRELAAGFDAAGIPVRHFVLHADAAALTRRIEADTVETAARQWRLDHIADYEAALPWLREEGEIVPTEGASPAEVARRIAESVA</sequence>
<evidence type="ECO:0000313" key="1">
    <source>
        <dbReference type="EMBL" id="MBY8877894.1"/>
    </source>
</evidence>
<dbReference type="Gene3D" id="3.40.50.300">
    <property type="entry name" value="P-loop containing nucleotide triphosphate hydrolases"/>
    <property type="match status" value="1"/>
</dbReference>
<dbReference type="RefSeq" id="WP_222962046.1">
    <property type="nucleotide sequence ID" value="NZ_JAINZZ010000008.1"/>
</dbReference>